<sequence length="146" mass="16520">MVDSNGKSDPYIVVKLTGIDDKTEKQKNLFGYCIQQCIYIGPQGGQGVRDIFALRSRTSTKAFADEDRLEEKKEVADTVIAEYSEEFDFDFDPATTDQGNSFSNSGIIIHQVMMIKSEEIKPHQKTSLVRRNMDKLTSLEQINISM</sequence>
<comment type="caution">
    <text evidence="1">The sequence shown here is derived from an EMBL/GenBank/DDBJ whole genome shotgun (WGS) entry which is preliminary data.</text>
</comment>
<evidence type="ECO:0000313" key="2">
    <source>
        <dbReference type="Proteomes" id="UP000324800"/>
    </source>
</evidence>
<dbReference type="EMBL" id="SNRW01025514">
    <property type="protein sequence ID" value="KAA6361467.1"/>
    <property type="molecule type" value="Genomic_DNA"/>
</dbReference>
<dbReference type="Proteomes" id="UP000324800">
    <property type="component" value="Unassembled WGS sequence"/>
</dbReference>
<organism evidence="1 2">
    <name type="scientific">Streblomastix strix</name>
    <dbReference type="NCBI Taxonomy" id="222440"/>
    <lineage>
        <taxon>Eukaryota</taxon>
        <taxon>Metamonada</taxon>
        <taxon>Preaxostyla</taxon>
        <taxon>Oxymonadida</taxon>
        <taxon>Streblomastigidae</taxon>
        <taxon>Streblomastix</taxon>
    </lineage>
</organism>
<dbReference type="OrthoDB" id="419768at2759"/>
<reference evidence="1 2" key="1">
    <citation type="submission" date="2019-03" db="EMBL/GenBank/DDBJ databases">
        <title>Single cell metagenomics reveals metabolic interactions within the superorganism composed of flagellate Streblomastix strix and complex community of Bacteroidetes bacteria on its surface.</title>
        <authorList>
            <person name="Treitli S.C."/>
            <person name="Kolisko M."/>
            <person name="Husnik F."/>
            <person name="Keeling P."/>
            <person name="Hampl V."/>
        </authorList>
    </citation>
    <scope>NUCLEOTIDE SEQUENCE [LARGE SCALE GENOMIC DNA]</scope>
    <source>
        <strain evidence="1">ST1C</strain>
    </source>
</reference>
<proteinExistence type="predicted"/>
<protein>
    <recommendedName>
        <fullName evidence="3">C2 domain-containing protein</fullName>
    </recommendedName>
</protein>
<accession>A0A5J4TTA2</accession>
<name>A0A5J4TTA2_9EUKA</name>
<evidence type="ECO:0008006" key="3">
    <source>
        <dbReference type="Google" id="ProtNLM"/>
    </source>
</evidence>
<evidence type="ECO:0000313" key="1">
    <source>
        <dbReference type="EMBL" id="KAA6361467.1"/>
    </source>
</evidence>
<dbReference type="AlphaFoldDB" id="A0A5J4TTA2"/>
<gene>
    <name evidence="1" type="ORF">EZS28_043006</name>
</gene>